<dbReference type="NCBIfam" id="TIGR02218">
    <property type="entry name" value="phg_TIGR02218"/>
    <property type="match status" value="1"/>
</dbReference>
<dbReference type="InterPro" id="IPR011928">
    <property type="entry name" value="Phage_phiJL001_Gp84"/>
</dbReference>
<dbReference type="InterPro" id="IPR018964">
    <property type="entry name" value="Phage_phiJL001_Gp84_C"/>
</dbReference>
<gene>
    <name evidence="2" type="ORF">NLO413_0019</name>
</gene>
<dbReference type="OrthoDB" id="1633386at2"/>
<keyword evidence="3" id="KW-1185">Reference proteome</keyword>
<accession>A0A0F3NP39</accession>
<evidence type="ECO:0000259" key="1">
    <source>
        <dbReference type="Pfam" id="PF09356"/>
    </source>
</evidence>
<dbReference type="AlphaFoldDB" id="A0A0F3NP39"/>
<proteinExistence type="predicted"/>
<organism evidence="2 3">
    <name type="scientific">Candidatus Neoehrlichia procyonis str. RAC413</name>
    <dbReference type="NCBI Taxonomy" id="1359163"/>
    <lineage>
        <taxon>Bacteria</taxon>
        <taxon>Pseudomonadati</taxon>
        <taxon>Pseudomonadota</taxon>
        <taxon>Alphaproteobacteria</taxon>
        <taxon>Rickettsiales</taxon>
        <taxon>Anaplasmataceae</taxon>
        <taxon>Candidatus Neoehrlichia</taxon>
    </lineage>
</organism>
<evidence type="ECO:0000313" key="3">
    <source>
        <dbReference type="Proteomes" id="UP000033562"/>
    </source>
</evidence>
<reference evidence="2 3" key="1">
    <citation type="submission" date="2015-02" db="EMBL/GenBank/DDBJ databases">
        <title>Genome Sequencing of Rickettsiales.</title>
        <authorList>
            <person name="Daugherty S.C."/>
            <person name="Su Q."/>
            <person name="Abolude K."/>
            <person name="Beier-Sexton M."/>
            <person name="Carlyon J.A."/>
            <person name="Carter R."/>
            <person name="Day N.P."/>
            <person name="Dumler S.J."/>
            <person name="Dyachenko V."/>
            <person name="Godinez A."/>
            <person name="Kurtti T.J."/>
            <person name="Lichay M."/>
            <person name="Mullins K.E."/>
            <person name="Ott S."/>
            <person name="Pappas-Brown V."/>
            <person name="Paris D.H."/>
            <person name="Patel P."/>
            <person name="Richards A.L."/>
            <person name="Sadzewicz L."/>
            <person name="Sears K."/>
            <person name="Seidman D."/>
            <person name="Sengamalay N."/>
            <person name="Stenos J."/>
            <person name="Tallon L.J."/>
            <person name="Vincent G."/>
            <person name="Fraser C.M."/>
            <person name="Munderloh U."/>
            <person name="Dunning-Hotopp J.C."/>
        </authorList>
    </citation>
    <scope>NUCLEOTIDE SEQUENCE [LARGE SCALE GENOMIC DNA]</scope>
    <source>
        <strain evidence="2 3">RAC413</strain>
    </source>
</reference>
<evidence type="ECO:0000313" key="2">
    <source>
        <dbReference type="EMBL" id="KJV68659.1"/>
    </source>
</evidence>
<dbReference type="Pfam" id="PF09356">
    <property type="entry name" value="Phage_BR0599"/>
    <property type="match status" value="1"/>
</dbReference>
<dbReference type="EMBL" id="LANX01000001">
    <property type="protein sequence ID" value="KJV68659.1"/>
    <property type="molecule type" value="Genomic_DNA"/>
</dbReference>
<comment type="caution">
    <text evidence="2">The sequence shown here is derived from an EMBL/GenBank/DDBJ whole genome shotgun (WGS) entry which is preliminary data.</text>
</comment>
<feature type="domain" description="Bacteriophage phiJL001 Gp84 C-terminal" evidence="1">
    <location>
        <begin position="192"/>
        <end position="268"/>
    </location>
</feature>
<dbReference type="PATRIC" id="fig|1359163.3.peg.19"/>
<name>A0A0F3NP39_9RICK</name>
<protein>
    <submittedName>
        <fullName evidence="2">Phage conserved hypothetical BR0599 family protein</fullName>
    </submittedName>
</protein>
<dbReference type="RefSeq" id="WP_045808537.1">
    <property type="nucleotide sequence ID" value="NZ_LANX01000001.1"/>
</dbReference>
<sequence length="273" mass="30971">MKIISKKLKSHLAQNIITIAHCWQIILKDNSIIGFTDHDKSLTINNITYHAKSGTHIHPINFNIISEGQTKIESVIDSALINELDVIHGKYNSSKVTIFIVNYEDISQGTLILFTGMIHKVILNNGKFIAELKGLSDILSQNIVDVFSPQCRAQFCDNQCKMKEEKFTITSSITNIIHSNMFEDINLPYNDNYYKYGSVTFLTGKNSNISIVVINNKNKYIQLVKSPPYSMHISDTYSIIAGCDKNYTTCHNKFNNSKNFRGEPHIPDVNTIY</sequence>
<dbReference type="Pfam" id="PF09931">
    <property type="entry name" value="Phage_phiJL001_Gp84_N"/>
    <property type="match status" value="1"/>
</dbReference>
<dbReference type="Proteomes" id="UP000033562">
    <property type="component" value="Unassembled WGS sequence"/>
</dbReference>
<dbReference type="STRING" id="1359163.NLO413_0019"/>